<dbReference type="EMBL" id="CAMXCT030003230">
    <property type="protein sequence ID" value="CAL4790536.1"/>
    <property type="molecule type" value="Genomic_DNA"/>
</dbReference>
<comment type="caution">
    <text evidence="2">The sequence shown here is derived from an EMBL/GenBank/DDBJ whole genome shotgun (WGS) entry which is preliminary data.</text>
</comment>
<reference evidence="2" key="1">
    <citation type="submission" date="2022-10" db="EMBL/GenBank/DDBJ databases">
        <authorList>
            <person name="Chen Y."/>
            <person name="Dougan E. K."/>
            <person name="Chan C."/>
            <person name="Rhodes N."/>
            <person name="Thang M."/>
        </authorList>
    </citation>
    <scope>NUCLEOTIDE SEQUENCE</scope>
</reference>
<evidence type="ECO:0000313" key="3">
    <source>
        <dbReference type="EMBL" id="CAL1156599.1"/>
    </source>
</evidence>
<name>A0A9P1D4P3_9DINO</name>
<dbReference type="OrthoDB" id="416001at2759"/>
<keyword evidence="4" id="KW-1185">Reference proteome</keyword>
<feature type="compositionally biased region" description="Low complexity" evidence="1">
    <location>
        <begin position="1009"/>
        <end position="1020"/>
    </location>
</feature>
<protein>
    <submittedName>
        <fullName evidence="2">Uncharacterized protein</fullName>
    </submittedName>
</protein>
<evidence type="ECO:0000313" key="2">
    <source>
        <dbReference type="EMBL" id="CAI4003224.1"/>
    </source>
</evidence>
<proteinExistence type="predicted"/>
<organism evidence="2">
    <name type="scientific">Cladocopium goreaui</name>
    <dbReference type="NCBI Taxonomy" id="2562237"/>
    <lineage>
        <taxon>Eukaryota</taxon>
        <taxon>Sar</taxon>
        <taxon>Alveolata</taxon>
        <taxon>Dinophyceae</taxon>
        <taxon>Suessiales</taxon>
        <taxon>Symbiodiniaceae</taxon>
        <taxon>Cladocopium</taxon>
    </lineage>
</organism>
<dbReference type="EMBL" id="CAMXCT020003230">
    <property type="protein sequence ID" value="CAL1156599.1"/>
    <property type="molecule type" value="Genomic_DNA"/>
</dbReference>
<dbReference type="Proteomes" id="UP001152797">
    <property type="component" value="Unassembled WGS sequence"/>
</dbReference>
<gene>
    <name evidence="2" type="ORF">C1SCF055_LOCUS29111</name>
</gene>
<feature type="region of interest" description="Disordered" evidence="1">
    <location>
        <begin position="1003"/>
        <end position="1048"/>
    </location>
</feature>
<dbReference type="EMBL" id="CAMXCT010003230">
    <property type="protein sequence ID" value="CAI4003224.1"/>
    <property type="molecule type" value="Genomic_DNA"/>
</dbReference>
<reference evidence="3" key="2">
    <citation type="submission" date="2024-04" db="EMBL/GenBank/DDBJ databases">
        <authorList>
            <person name="Chen Y."/>
            <person name="Shah S."/>
            <person name="Dougan E. K."/>
            <person name="Thang M."/>
            <person name="Chan C."/>
        </authorList>
    </citation>
    <scope>NUCLEOTIDE SEQUENCE [LARGE SCALE GENOMIC DNA]</scope>
</reference>
<evidence type="ECO:0000256" key="1">
    <source>
        <dbReference type="SAM" id="MobiDB-lite"/>
    </source>
</evidence>
<sequence length="1048" mass="112973">MVKDIFGRDRFHCTNAGCKCDEFQSEAQRDIAKAEDDGISMEEMESKYHSMTCQAKSMYQLTCVCGHDANEHSQKQNDSGPTLSDEIFLEDAVAWMPLQGVCLRKDGADPRGVATRVATRVLRTPEMKMWKKMPKVFHCTERRWRGPRGGLWAELDGSTHPVGWVLIEGAPKELKIEGPLLRPVEPVVENQRGRWGADMVEDNPRAPRVALWPGGRAQRVYAATGASCQAVAGICGALLACWRLTPGSTLVNGMVCTGAEGHGCPSQPWALGVRKNGRSVASTTRRVLDVSKARIPPSTAVIDFAIRNGIQPLLGTCMNQQPDGEGEIELLCKLRDLHITVRGPSASATSFIRDITARPAASPPRRALSEGSFDLVSEAELSTRLPSRVESRDQIAASFERCPSYLEKNAKKLSGSTVSGSERVKRAWTAGQWAGAVLAGRISTPNRTPQIDLRPRYYAVLRASGLGKATVFRSARSYWQLVGELEGSSSVSHSFPSEQVATEAHTSYVLSWLLGEDDDGEAECSVHVLMKREGGVLLALPGAFLPEGIVSAGNLGEEGAVFGPSFRTIVPAVLVEDGVVSNTGDNVEVLVVDCLPEVLNHMRRHHASEEIAFSYDEDAPFNVPSLDALMPAVRSWLEGVPDLASFYTPEEEDLTPVARPKRQPGKKATPTGSGVKPRRPTTAALAVEIQQLVEFMPKLSQQLADLSQRQDLVESRILPYQSASSIASQPLGKALDLQPPPPLGALAKAVGVPPRTATGQSLGLLASVSPPSKPVDVEVLEAEKPGLATGLSRSEDSSLAQAVLEQSRALTSLAAQIASQHGDPIAELSGPTTGTRGAAGRAKLQAELALHRGTFFQAVQQQMARRMAPTSSADMAPSALLSRGISGLRYLERFGGYGRQRELGQLQFQVMTAFDFLMEENIPAAKDTIALLAVSIEQSCLDNGRMDLATLLCLQEDPPSAIFQNRVLSATSRARSFAPLADQRWVTSSLAFLKEMEVITSKRAELTGATKSTSDTTSDAPKPKAKPQPKRKGKGKGQAPNEEAEPST</sequence>
<dbReference type="AlphaFoldDB" id="A0A9P1D4P3"/>
<feature type="compositionally biased region" description="Basic residues" evidence="1">
    <location>
        <begin position="1023"/>
        <end position="1035"/>
    </location>
</feature>
<accession>A0A9P1D4P3</accession>
<feature type="region of interest" description="Disordered" evidence="1">
    <location>
        <begin position="651"/>
        <end position="679"/>
    </location>
</feature>
<evidence type="ECO:0000313" key="4">
    <source>
        <dbReference type="Proteomes" id="UP001152797"/>
    </source>
</evidence>